<accession>A0AAV9MZ78</accession>
<name>A0AAV9MZ78_9EURO</name>
<feature type="transmembrane region" description="Helical" evidence="1">
    <location>
        <begin position="464"/>
        <end position="481"/>
    </location>
</feature>
<dbReference type="AlphaFoldDB" id="A0AAV9MZ78"/>
<keyword evidence="1" id="KW-0472">Membrane</keyword>
<dbReference type="EMBL" id="JAVRRD010000028">
    <property type="protein sequence ID" value="KAK5046957.1"/>
    <property type="molecule type" value="Genomic_DNA"/>
</dbReference>
<gene>
    <name evidence="2" type="ORF">LTR84_007311</name>
</gene>
<sequence>MPGIYRNLATDRAFKELQGGLFLNDKDTHSRIEVFVTEPKTKLEFEWQHVSARADNTNDRLGGFDPGQHYSQMEQDTSIPPFHTAKVALSTISALQEHTRTSLPLCALFIRKRNSFSELSISSTFFNQLCNEISIPREFQDYILYFGRRGYEVEISPPPFDLDGLVTQSGSSNPTWMAMGVVRFMEDNGRVNIENPSKQWSIRQTALFSRYDQQQVKAFWLFISISNSVESLLDEIWTSPEHDTSSPWQTLYTLYHYAACNWRPYVVALMHELERHEMELLGTAPDNTGPVPLPGAEERQALLILERQVSTAKLGIQSTKADVEFLQTQLQSYDFGGRKDASAWGRHFTGIVRNLNVNLMRVEEMYLRLESLTTLVSSFLDLNGSHALRVLSEESRYENETMRKLNQRMAELAEKNAEEAVTVTVLATLTMIYLPFTVVSNFFSTSFVGTVTSSNRIFVTQDCWILFVISVGLTFLTFYVWKTWTRLKVRHQYPFWWPLLGIMRPKRFSEKDHLEPREDYDFRNVILSEDTN</sequence>
<proteinExistence type="predicted"/>
<comment type="caution">
    <text evidence="2">The sequence shown here is derived from an EMBL/GenBank/DDBJ whole genome shotgun (WGS) entry which is preliminary data.</text>
</comment>
<keyword evidence="1" id="KW-0812">Transmembrane</keyword>
<organism evidence="2 3">
    <name type="scientific">Exophiala bonariae</name>
    <dbReference type="NCBI Taxonomy" id="1690606"/>
    <lineage>
        <taxon>Eukaryota</taxon>
        <taxon>Fungi</taxon>
        <taxon>Dikarya</taxon>
        <taxon>Ascomycota</taxon>
        <taxon>Pezizomycotina</taxon>
        <taxon>Eurotiomycetes</taxon>
        <taxon>Chaetothyriomycetidae</taxon>
        <taxon>Chaetothyriales</taxon>
        <taxon>Herpotrichiellaceae</taxon>
        <taxon>Exophiala</taxon>
    </lineage>
</organism>
<evidence type="ECO:0000256" key="1">
    <source>
        <dbReference type="SAM" id="Phobius"/>
    </source>
</evidence>
<reference evidence="2 3" key="1">
    <citation type="submission" date="2023-08" db="EMBL/GenBank/DDBJ databases">
        <title>Black Yeasts Isolated from many extreme environments.</title>
        <authorList>
            <person name="Coleine C."/>
            <person name="Stajich J.E."/>
            <person name="Selbmann L."/>
        </authorList>
    </citation>
    <scope>NUCLEOTIDE SEQUENCE [LARGE SCALE GENOMIC DNA]</scope>
    <source>
        <strain evidence="2 3">CCFEE 5792</strain>
    </source>
</reference>
<keyword evidence="3" id="KW-1185">Reference proteome</keyword>
<dbReference type="Proteomes" id="UP001358417">
    <property type="component" value="Unassembled WGS sequence"/>
</dbReference>
<keyword evidence="1" id="KW-1133">Transmembrane helix</keyword>
<evidence type="ECO:0000313" key="2">
    <source>
        <dbReference type="EMBL" id="KAK5046957.1"/>
    </source>
</evidence>
<evidence type="ECO:0000313" key="3">
    <source>
        <dbReference type="Proteomes" id="UP001358417"/>
    </source>
</evidence>
<dbReference type="GeneID" id="89975477"/>
<dbReference type="RefSeq" id="XP_064702530.1">
    <property type="nucleotide sequence ID" value="XM_064850864.1"/>
</dbReference>
<protein>
    <submittedName>
        <fullName evidence="2">Uncharacterized protein</fullName>
    </submittedName>
</protein>